<dbReference type="EMBL" id="JH767606">
    <property type="protein sequence ID" value="EON69098.1"/>
    <property type="molecule type" value="Genomic_DNA"/>
</dbReference>
<feature type="region of interest" description="Disordered" evidence="1">
    <location>
        <begin position="83"/>
        <end position="144"/>
    </location>
</feature>
<feature type="compositionally biased region" description="Basic and acidic residues" evidence="1">
    <location>
        <begin position="130"/>
        <end position="144"/>
    </location>
</feature>
<organism evidence="2 3">
    <name type="scientific">Coniosporium apollinis (strain CBS 100218)</name>
    <name type="common">Rock-inhabiting black yeast</name>
    <dbReference type="NCBI Taxonomy" id="1168221"/>
    <lineage>
        <taxon>Eukaryota</taxon>
        <taxon>Fungi</taxon>
        <taxon>Dikarya</taxon>
        <taxon>Ascomycota</taxon>
        <taxon>Pezizomycotina</taxon>
        <taxon>Dothideomycetes</taxon>
        <taxon>Dothideomycetes incertae sedis</taxon>
        <taxon>Coniosporium</taxon>
    </lineage>
</organism>
<evidence type="ECO:0000313" key="2">
    <source>
        <dbReference type="EMBL" id="EON69098.1"/>
    </source>
</evidence>
<sequence length="144" mass="15851">MGRLAADRSLYRPSSHHNRCAEETDDGLLEPGVPSVDERPIRALASRALAAPETEDRLLEPGVPPEAEPLMLWDGLSPHQMRRRADDGFLEHKVRSAEPSIDSVELPDPGGSSGTGSLILGDELSPRQMRGRDKRQDPRTRCPI</sequence>
<feature type="compositionally biased region" description="Basic and acidic residues" evidence="1">
    <location>
        <begin position="83"/>
        <end position="96"/>
    </location>
</feature>
<keyword evidence="3" id="KW-1185">Reference proteome</keyword>
<dbReference type="HOGENOM" id="CLU_1796358_0_0_1"/>
<feature type="region of interest" description="Disordered" evidence="1">
    <location>
        <begin position="47"/>
        <end position="71"/>
    </location>
</feature>
<accession>R7Z4U1</accession>
<evidence type="ECO:0000256" key="1">
    <source>
        <dbReference type="SAM" id="MobiDB-lite"/>
    </source>
</evidence>
<dbReference type="Proteomes" id="UP000016924">
    <property type="component" value="Unassembled WGS sequence"/>
</dbReference>
<gene>
    <name evidence="2" type="ORF">W97_08411</name>
</gene>
<feature type="compositionally biased region" description="Basic and acidic residues" evidence="1">
    <location>
        <begin position="1"/>
        <end position="10"/>
    </location>
</feature>
<proteinExistence type="predicted"/>
<dbReference type="AlphaFoldDB" id="R7Z4U1"/>
<evidence type="ECO:0000313" key="3">
    <source>
        <dbReference type="Proteomes" id="UP000016924"/>
    </source>
</evidence>
<protein>
    <submittedName>
        <fullName evidence="2">Uncharacterized protein</fullName>
    </submittedName>
</protein>
<feature type="region of interest" description="Disordered" evidence="1">
    <location>
        <begin position="1"/>
        <end position="35"/>
    </location>
</feature>
<name>R7Z4U1_CONA1</name>
<dbReference type="GeneID" id="19905722"/>
<reference evidence="3" key="1">
    <citation type="submission" date="2012-06" db="EMBL/GenBank/DDBJ databases">
        <title>The genome sequence of Coniosporium apollinis CBS 100218.</title>
        <authorList>
            <consortium name="The Broad Institute Genome Sequencing Platform"/>
            <person name="Cuomo C."/>
            <person name="Gorbushina A."/>
            <person name="Noack S."/>
            <person name="Walker B."/>
            <person name="Young S.K."/>
            <person name="Zeng Q."/>
            <person name="Gargeya S."/>
            <person name="Fitzgerald M."/>
            <person name="Haas B."/>
            <person name="Abouelleil A."/>
            <person name="Alvarado L."/>
            <person name="Arachchi H.M."/>
            <person name="Berlin A.M."/>
            <person name="Chapman S.B."/>
            <person name="Goldberg J."/>
            <person name="Griggs A."/>
            <person name="Gujja S."/>
            <person name="Hansen M."/>
            <person name="Howarth C."/>
            <person name="Imamovic A."/>
            <person name="Larimer J."/>
            <person name="McCowan C."/>
            <person name="Montmayeur A."/>
            <person name="Murphy C."/>
            <person name="Neiman D."/>
            <person name="Pearson M."/>
            <person name="Priest M."/>
            <person name="Roberts A."/>
            <person name="Saif S."/>
            <person name="Shea T."/>
            <person name="Sisk P."/>
            <person name="Sykes S."/>
            <person name="Wortman J."/>
            <person name="Nusbaum C."/>
            <person name="Birren B."/>
        </authorList>
    </citation>
    <scope>NUCLEOTIDE SEQUENCE [LARGE SCALE GENOMIC DNA]</scope>
    <source>
        <strain evidence="3">CBS 100218</strain>
    </source>
</reference>
<dbReference type="RefSeq" id="XP_007784415.1">
    <property type="nucleotide sequence ID" value="XM_007786225.1"/>
</dbReference>